<dbReference type="AlphaFoldDB" id="A0AAV5WG35"/>
<feature type="non-terminal residue" evidence="1">
    <location>
        <position position="89"/>
    </location>
</feature>
<gene>
    <name evidence="1" type="ORF">PFISCL1PPCAC_22144</name>
</gene>
<evidence type="ECO:0000313" key="2">
    <source>
        <dbReference type="Proteomes" id="UP001432322"/>
    </source>
</evidence>
<comment type="caution">
    <text evidence="1">The sequence shown here is derived from an EMBL/GenBank/DDBJ whole genome shotgun (WGS) entry which is preliminary data.</text>
</comment>
<reference evidence="1" key="1">
    <citation type="submission" date="2023-10" db="EMBL/GenBank/DDBJ databases">
        <title>Genome assembly of Pristionchus species.</title>
        <authorList>
            <person name="Yoshida K."/>
            <person name="Sommer R.J."/>
        </authorList>
    </citation>
    <scope>NUCLEOTIDE SEQUENCE</scope>
    <source>
        <strain evidence="1">RS5133</strain>
    </source>
</reference>
<sequence>AASLRRNCLIFSSDKENIISAHGPFLDSHNLMKWERKKCDPTEPPVRVKVFQNTSIDTVLPLGATGHAIAVCSVTRDEMCEEYKVYATL</sequence>
<proteinExistence type="predicted"/>
<organism evidence="1 2">
    <name type="scientific">Pristionchus fissidentatus</name>
    <dbReference type="NCBI Taxonomy" id="1538716"/>
    <lineage>
        <taxon>Eukaryota</taxon>
        <taxon>Metazoa</taxon>
        <taxon>Ecdysozoa</taxon>
        <taxon>Nematoda</taxon>
        <taxon>Chromadorea</taxon>
        <taxon>Rhabditida</taxon>
        <taxon>Rhabditina</taxon>
        <taxon>Diplogasteromorpha</taxon>
        <taxon>Diplogasteroidea</taxon>
        <taxon>Neodiplogasteridae</taxon>
        <taxon>Pristionchus</taxon>
    </lineage>
</organism>
<protein>
    <submittedName>
        <fullName evidence="1">Uncharacterized protein</fullName>
    </submittedName>
</protein>
<accession>A0AAV5WG35</accession>
<feature type="non-terminal residue" evidence="1">
    <location>
        <position position="1"/>
    </location>
</feature>
<dbReference type="EMBL" id="BTSY01000005">
    <property type="protein sequence ID" value="GMT30847.1"/>
    <property type="molecule type" value="Genomic_DNA"/>
</dbReference>
<name>A0AAV5WG35_9BILA</name>
<keyword evidence="2" id="KW-1185">Reference proteome</keyword>
<dbReference type="Proteomes" id="UP001432322">
    <property type="component" value="Unassembled WGS sequence"/>
</dbReference>
<evidence type="ECO:0000313" key="1">
    <source>
        <dbReference type="EMBL" id="GMT30847.1"/>
    </source>
</evidence>